<feature type="compositionally biased region" description="Basic and acidic residues" evidence="1">
    <location>
        <begin position="25"/>
        <end position="36"/>
    </location>
</feature>
<comment type="caution">
    <text evidence="2">The sequence shown here is derived from an EMBL/GenBank/DDBJ whole genome shotgun (WGS) entry which is preliminary data.</text>
</comment>
<evidence type="ECO:0000313" key="3">
    <source>
        <dbReference type="Proteomes" id="UP001501598"/>
    </source>
</evidence>
<keyword evidence="3" id="KW-1185">Reference proteome</keyword>
<dbReference type="EMBL" id="BAABGT010000058">
    <property type="protein sequence ID" value="GAA4550582.1"/>
    <property type="molecule type" value="Genomic_DNA"/>
</dbReference>
<reference evidence="3" key="1">
    <citation type="journal article" date="2019" name="Int. J. Syst. Evol. Microbiol.">
        <title>The Global Catalogue of Microorganisms (GCM) 10K type strain sequencing project: providing services to taxonomists for standard genome sequencing and annotation.</title>
        <authorList>
            <consortium name="The Broad Institute Genomics Platform"/>
            <consortium name="The Broad Institute Genome Sequencing Center for Infectious Disease"/>
            <person name="Wu L."/>
            <person name="Ma J."/>
        </authorList>
    </citation>
    <scope>NUCLEOTIDE SEQUENCE [LARGE SCALE GENOMIC DNA]</scope>
    <source>
        <strain evidence="3">JCM 17906</strain>
    </source>
</reference>
<evidence type="ECO:0000256" key="1">
    <source>
        <dbReference type="SAM" id="MobiDB-lite"/>
    </source>
</evidence>
<gene>
    <name evidence="2" type="ORF">GCM10023175_40940</name>
</gene>
<organism evidence="2 3">
    <name type="scientific">Pseudonocardia xishanensis</name>
    <dbReference type="NCBI Taxonomy" id="630995"/>
    <lineage>
        <taxon>Bacteria</taxon>
        <taxon>Bacillati</taxon>
        <taxon>Actinomycetota</taxon>
        <taxon>Actinomycetes</taxon>
        <taxon>Pseudonocardiales</taxon>
        <taxon>Pseudonocardiaceae</taxon>
        <taxon>Pseudonocardia</taxon>
    </lineage>
</organism>
<protein>
    <submittedName>
        <fullName evidence="2">Uncharacterized protein</fullName>
    </submittedName>
</protein>
<accession>A0ABP8RV40</accession>
<feature type="region of interest" description="Disordered" evidence="1">
    <location>
        <begin position="25"/>
        <end position="45"/>
    </location>
</feature>
<name>A0ABP8RV40_9PSEU</name>
<sequence>MALVIGVDMGGVDPDATHALRDRIRAQRRERSRHDGTAPTPDVTGARWIDDDLARYDGPSTPAGPQITSETETYVDDPLAFGRLCRPGGWTAVYSGVVPAGHPERTARVAALPAGR</sequence>
<proteinExistence type="predicted"/>
<dbReference type="Proteomes" id="UP001501598">
    <property type="component" value="Unassembled WGS sequence"/>
</dbReference>
<dbReference type="RefSeq" id="WP_345420849.1">
    <property type="nucleotide sequence ID" value="NZ_BAABGT010000058.1"/>
</dbReference>
<evidence type="ECO:0000313" key="2">
    <source>
        <dbReference type="EMBL" id="GAA4550582.1"/>
    </source>
</evidence>